<feature type="domain" description="GTPase-associated adaptor" evidence="2">
    <location>
        <begin position="367"/>
        <end position="426"/>
    </location>
</feature>
<dbReference type="PANTHER" id="PTHR31302">
    <property type="entry name" value="TRANSMEMBRANE PROTEIN WITH METALLOPHOSPHOESTERASE DOMAIN-RELATED"/>
    <property type="match status" value="1"/>
</dbReference>
<dbReference type="InterPro" id="IPR051158">
    <property type="entry name" value="Metallophosphoesterase_sf"/>
</dbReference>
<evidence type="ECO:0000313" key="3">
    <source>
        <dbReference type="EMBL" id="AVQ13049.1"/>
    </source>
</evidence>
<organism evidence="3 4">
    <name type="scientific">Leptospira santarosai</name>
    <dbReference type="NCBI Taxonomy" id="28183"/>
    <lineage>
        <taxon>Bacteria</taxon>
        <taxon>Pseudomonadati</taxon>
        <taxon>Spirochaetota</taxon>
        <taxon>Spirochaetia</taxon>
        <taxon>Leptospirales</taxon>
        <taxon>Leptospiraceae</taxon>
        <taxon>Leptospira</taxon>
    </lineage>
</organism>
<dbReference type="Pfam" id="PF00149">
    <property type="entry name" value="Metallophos"/>
    <property type="match status" value="1"/>
</dbReference>
<accession>A0A2P1QVW1</accession>
<gene>
    <name evidence="3" type="ORF">XB16_2745</name>
</gene>
<evidence type="ECO:0000313" key="4">
    <source>
        <dbReference type="Proteomes" id="UP000033961"/>
    </source>
</evidence>
<dbReference type="Proteomes" id="UP000033961">
    <property type="component" value="Chromosome I"/>
</dbReference>
<name>A0A2P1QVW1_9LEPT</name>
<reference evidence="3 4" key="1">
    <citation type="journal article" date="2015" name="Genome Announc.">
        <title>Draft Genome Sequences of Leptospira santarosai Strains U160, U164, and U233, Isolated from Asymptomatic Cattle.</title>
        <authorList>
            <person name="Kremer F.S."/>
            <person name="Eslabao M.R."/>
            <person name="Provisor M."/>
            <person name="Woloski R.D."/>
            <person name="Ramires O.V."/>
            <person name="Moreno L.Z."/>
            <person name="Moreno A.M."/>
            <person name="Hamond C."/>
            <person name="Lilenbaum W."/>
            <person name="Dellagostin O.A."/>
        </authorList>
    </citation>
    <scope>NUCLEOTIDE SEQUENCE [LARGE SCALE GENOMIC DNA]</scope>
    <source>
        <strain evidence="3 4">U160</strain>
    </source>
</reference>
<dbReference type="EMBL" id="CP027843">
    <property type="protein sequence ID" value="AVQ13049.1"/>
    <property type="molecule type" value="Genomic_DNA"/>
</dbReference>
<evidence type="ECO:0000259" key="2">
    <source>
        <dbReference type="Pfam" id="PF19976"/>
    </source>
</evidence>
<feature type="domain" description="Calcineurin-like phosphoesterase" evidence="1">
    <location>
        <begin position="3"/>
        <end position="245"/>
    </location>
</feature>
<protein>
    <submittedName>
        <fullName evidence="3">Calcineurin-like phosphoesterase family protein</fullName>
    </submittedName>
</protein>
<dbReference type="InterPro" id="IPR029052">
    <property type="entry name" value="Metallo-depent_PP-like"/>
</dbReference>
<dbReference type="Pfam" id="PF19976">
    <property type="entry name" value="GAAD"/>
    <property type="match status" value="1"/>
</dbReference>
<proteinExistence type="predicted"/>
<dbReference type="PANTHER" id="PTHR31302:SF0">
    <property type="entry name" value="TRANSMEMBRANE PROTEIN WITH METALLOPHOSPHOESTERASE DOMAIN"/>
    <property type="match status" value="1"/>
</dbReference>
<evidence type="ECO:0000259" key="1">
    <source>
        <dbReference type="Pfam" id="PF00149"/>
    </source>
</evidence>
<dbReference type="SUPFAM" id="SSF56300">
    <property type="entry name" value="Metallo-dependent phosphatases"/>
    <property type="match status" value="1"/>
</dbReference>
<dbReference type="InterPro" id="IPR045533">
    <property type="entry name" value="GAAD"/>
</dbReference>
<dbReference type="Gene3D" id="3.60.21.10">
    <property type="match status" value="1"/>
</dbReference>
<dbReference type="InterPro" id="IPR004843">
    <property type="entry name" value="Calcineurin-like_PHP"/>
</dbReference>
<dbReference type="GO" id="GO:0016787">
    <property type="term" value="F:hydrolase activity"/>
    <property type="evidence" value="ECO:0007669"/>
    <property type="project" value="InterPro"/>
</dbReference>
<dbReference type="AlphaFoldDB" id="A0A2P1QVW1"/>
<sequence>MILVHLSDLHFKKNETGKAFDYYVHLRNELLKDLTEMCEELNEPASAILISGDLTFSGQIEEFEFAESWLNELCSSCKTEFENIFIVPGNHDVDRKITGDLVIQSLHQQIKSQNGHSLNDRIALYLRDNTASQLLYKSLGNYNNFSAKFFCDLLPPNRTIAKRDLILNDGSTLRLHGLNSSFVSSAADKKEDLFVDPNAFQIVKELGIENLVICHHPYNWIRDGEKLREHLDDVAILQLFGHEHNNRIRFYRDNVTLHASAGHPELLEQSWEPGYNILSLNVDNIGDKRVLDVKVHVRVWQQNPGKFRAKEDKNDVYFHHTIQLANWESKIKSEMVRFPEKEEGNLRQVSDVQAEVFFNSSDSSMNSLRTIALRFFELTLSKRLAIAGKFNLFEDEDVDQPDYEKFRRVLLRAKERGLLEKLDLEIANALQDK</sequence>